<evidence type="ECO:0000313" key="2">
    <source>
        <dbReference type="EMBL" id="ABO99621.1"/>
    </source>
</evidence>
<dbReference type="KEGG" id="olu:OSTLU_93733"/>
<evidence type="ECO:0000256" key="1">
    <source>
        <dbReference type="SAM" id="MobiDB-lite"/>
    </source>
</evidence>
<dbReference type="GeneID" id="5005228"/>
<keyword evidence="3" id="KW-1185">Reference proteome</keyword>
<dbReference type="EMBL" id="CP000594">
    <property type="protein sequence ID" value="ABO99621.1"/>
    <property type="molecule type" value="Genomic_DNA"/>
</dbReference>
<reference evidence="2 3" key="1">
    <citation type="journal article" date="2007" name="Proc. Natl. Acad. Sci. U.S.A.">
        <title>The tiny eukaryote Ostreococcus provides genomic insights into the paradox of plankton speciation.</title>
        <authorList>
            <person name="Palenik B."/>
            <person name="Grimwood J."/>
            <person name="Aerts A."/>
            <person name="Rouze P."/>
            <person name="Salamov A."/>
            <person name="Putnam N."/>
            <person name="Dupont C."/>
            <person name="Jorgensen R."/>
            <person name="Derelle E."/>
            <person name="Rombauts S."/>
            <person name="Zhou K."/>
            <person name="Otillar R."/>
            <person name="Merchant S.S."/>
            <person name="Podell S."/>
            <person name="Gaasterland T."/>
            <person name="Napoli C."/>
            <person name="Gendler K."/>
            <person name="Manuell A."/>
            <person name="Tai V."/>
            <person name="Vallon O."/>
            <person name="Piganeau G."/>
            <person name="Jancek S."/>
            <person name="Heijde M."/>
            <person name="Jabbari K."/>
            <person name="Bowler C."/>
            <person name="Lohr M."/>
            <person name="Robbens S."/>
            <person name="Werner G."/>
            <person name="Dubchak I."/>
            <person name="Pazour G.J."/>
            <person name="Ren Q."/>
            <person name="Paulsen I."/>
            <person name="Delwiche C."/>
            <person name="Schmutz J."/>
            <person name="Rokhsar D."/>
            <person name="Van de Peer Y."/>
            <person name="Moreau H."/>
            <person name="Grigoriev I.V."/>
        </authorList>
    </citation>
    <scope>NUCLEOTIDE SEQUENCE [LARGE SCALE GENOMIC DNA]</scope>
    <source>
        <strain evidence="2 3">CCE9901</strain>
    </source>
</reference>
<feature type="region of interest" description="Disordered" evidence="1">
    <location>
        <begin position="28"/>
        <end position="56"/>
    </location>
</feature>
<dbReference type="AlphaFoldDB" id="A4S7T4"/>
<organism evidence="2 3">
    <name type="scientific">Ostreococcus lucimarinus (strain CCE9901)</name>
    <dbReference type="NCBI Taxonomy" id="436017"/>
    <lineage>
        <taxon>Eukaryota</taxon>
        <taxon>Viridiplantae</taxon>
        <taxon>Chlorophyta</taxon>
        <taxon>Mamiellophyceae</taxon>
        <taxon>Mamiellales</taxon>
        <taxon>Bathycoccaceae</taxon>
        <taxon>Ostreococcus</taxon>
    </lineage>
</organism>
<gene>
    <name evidence="2" type="ORF">OSTLU_93733</name>
</gene>
<dbReference type="HOGENOM" id="CLU_1996452_0_0_1"/>
<proteinExistence type="predicted"/>
<dbReference type="Proteomes" id="UP000001568">
    <property type="component" value="Chromosome 14"/>
</dbReference>
<sequence length="125" mass="14558">MRVLDRRVRRRRTRRAVESRGRVAARCGAPTIDAFDPPRAIDRTRNSARSRERGRSAGDLSTIYLVCDRIRARKTRMCDRRFSAIGTDRTTRSERFYGPVVRRPLRKGKILGSIPSRSKSYIKFF</sequence>
<feature type="compositionally biased region" description="Basic and acidic residues" evidence="1">
    <location>
        <begin position="39"/>
        <end position="56"/>
    </location>
</feature>
<dbReference type="Gramene" id="ABO99621">
    <property type="protein sequence ID" value="ABO99621"/>
    <property type="gene ID" value="OSTLU_93733"/>
</dbReference>
<dbReference type="RefSeq" id="XP_001421328.1">
    <property type="nucleotide sequence ID" value="XM_001421291.1"/>
</dbReference>
<protein>
    <submittedName>
        <fullName evidence="2">Uncharacterized protein</fullName>
    </submittedName>
</protein>
<name>A4S7T4_OSTLU</name>
<evidence type="ECO:0000313" key="3">
    <source>
        <dbReference type="Proteomes" id="UP000001568"/>
    </source>
</evidence>
<accession>A4S7T4</accession>